<dbReference type="GO" id="GO:0009423">
    <property type="term" value="P:chorismate biosynthetic process"/>
    <property type="evidence" value="ECO:0007669"/>
    <property type="project" value="UniProtKB-UniRule"/>
</dbReference>
<dbReference type="FunFam" id="3.60.150.10:FF:000002">
    <property type="entry name" value="Chorismate synthase"/>
    <property type="match status" value="1"/>
</dbReference>
<dbReference type="SUPFAM" id="SSF103263">
    <property type="entry name" value="Chorismate synthase, AroC"/>
    <property type="match status" value="1"/>
</dbReference>
<organism evidence="13 14">
    <name type="scientific">Desulfosporosinus metallidurans</name>
    <dbReference type="NCBI Taxonomy" id="1888891"/>
    <lineage>
        <taxon>Bacteria</taxon>
        <taxon>Bacillati</taxon>
        <taxon>Bacillota</taxon>
        <taxon>Clostridia</taxon>
        <taxon>Eubacteriales</taxon>
        <taxon>Desulfitobacteriaceae</taxon>
        <taxon>Desulfosporosinus</taxon>
    </lineage>
</organism>
<dbReference type="STRING" id="1888891.DSOL_1831"/>
<dbReference type="GO" id="GO:0009073">
    <property type="term" value="P:aromatic amino acid family biosynthetic process"/>
    <property type="evidence" value="ECO:0007669"/>
    <property type="project" value="UniProtKB-KW"/>
</dbReference>
<dbReference type="GO" id="GO:0010181">
    <property type="term" value="F:FMN binding"/>
    <property type="evidence" value="ECO:0007669"/>
    <property type="project" value="TreeGrafter"/>
</dbReference>
<name>A0A1Q8QY48_9FIRM</name>
<reference evidence="13 14" key="1">
    <citation type="submission" date="2016-09" db="EMBL/GenBank/DDBJ databases">
        <title>Complete genome of Desulfosporosinus sp. OL.</title>
        <authorList>
            <person name="Mardanov A."/>
            <person name="Beletsky A."/>
            <person name="Panova A."/>
            <person name="Karnachuk O."/>
            <person name="Ravin N."/>
        </authorList>
    </citation>
    <scope>NUCLEOTIDE SEQUENCE [LARGE SCALE GENOMIC DNA]</scope>
    <source>
        <strain evidence="13 14">OL</strain>
    </source>
</reference>
<feature type="binding site" evidence="11">
    <location>
        <position position="290"/>
    </location>
    <ligand>
        <name>FMN</name>
        <dbReference type="ChEBI" id="CHEBI:58210"/>
    </ligand>
</feature>
<proteinExistence type="inferred from homology"/>
<evidence type="ECO:0000256" key="10">
    <source>
        <dbReference type="ARBA" id="ARBA00023239"/>
    </source>
</evidence>
<feature type="binding site" evidence="11">
    <location>
        <position position="45"/>
    </location>
    <ligand>
        <name>NADP(+)</name>
        <dbReference type="ChEBI" id="CHEBI:58349"/>
    </ligand>
</feature>
<dbReference type="PIRSF" id="PIRSF001456">
    <property type="entry name" value="Chorismate_synth"/>
    <property type="match status" value="1"/>
</dbReference>
<comment type="cofactor">
    <cofactor evidence="11 12">
        <name>FMNH2</name>
        <dbReference type="ChEBI" id="CHEBI:57618"/>
    </cofactor>
    <text evidence="11 12">Reduced FMN (FMNH(2)).</text>
</comment>
<feature type="binding site" evidence="11">
    <location>
        <begin position="305"/>
        <end position="309"/>
    </location>
    <ligand>
        <name>FMN</name>
        <dbReference type="ChEBI" id="CHEBI:58210"/>
    </ligand>
</feature>
<dbReference type="HAMAP" id="MF_00300">
    <property type="entry name" value="Chorismate_synth"/>
    <property type="match status" value="1"/>
</dbReference>
<dbReference type="GO" id="GO:0004107">
    <property type="term" value="F:chorismate synthase activity"/>
    <property type="evidence" value="ECO:0007669"/>
    <property type="project" value="UniProtKB-UniRule"/>
</dbReference>
<sequence length="384" mass="41977">MRFLTAGESHGQKLVGIIEGLPSGMKISKDRIDEALRQRQQGPGRGGRMAIEQDEVHLVSGVRGGVSTGAPIALEILNRDWENWEKVMAWGKEADLESRKVMTPRPGHADLTGALKYHTEVRNILERASARETAMRVAIGSIARQGLSALGVEIKGHVLAVGGVHAEYVDEDAYWQRVKQSEWSVGDPVAEQQMGERLMVARSEGESLGGLLEVQVHHLPAGLGSHVQWDRKLDGKLAQAVLSVQAMKGISFGLGFDMGDRMGSKVHDPIYYCQGQGFKRRTNHAGGIEGGMSNGEPIILQTVMKPIPTLYQPLETVHLKTKEVVKASVERSDVCAVPAALVVLEHVVAWVIAEAVLEKFPADSFLELQTAWEAYIGNLLTMEF</sequence>
<dbReference type="PROSITE" id="PS00787">
    <property type="entry name" value="CHORISMATE_SYNTHASE_1"/>
    <property type="match status" value="1"/>
</dbReference>
<evidence type="ECO:0000256" key="2">
    <source>
        <dbReference type="ARBA" id="ARBA00008014"/>
    </source>
</evidence>
<dbReference type="EC" id="4.2.3.5" evidence="3 11"/>
<feature type="binding site" evidence="11">
    <location>
        <begin position="245"/>
        <end position="246"/>
    </location>
    <ligand>
        <name>FMN</name>
        <dbReference type="ChEBI" id="CHEBI:58210"/>
    </ligand>
</feature>
<dbReference type="InterPro" id="IPR020541">
    <property type="entry name" value="Chorismate_synthase_CS"/>
</dbReference>
<comment type="catalytic activity">
    <reaction evidence="11 12">
        <text>5-O-(1-carboxyvinyl)-3-phosphoshikimate = chorismate + phosphate</text>
        <dbReference type="Rhea" id="RHEA:21020"/>
        <dbReference type="ChEBI" id="CHEBI:29748"/>
        <dbReference type="ChEBI" id="CHEBI:43474"/>
        <dbReference type="ChEBI" id="CHEBI:57701"/>
        <dbReference type="EC" id="4.2.3.5"/>
    </reaction>
</comment>
<keyword evidence="7 11" id="KW-0274">FAD</keyword>
<keyword evidence="14" id="KW-1185">Reference proteome</keyword>
<dbReference type="AlphaFoldDB" id="A0A1Q8QY48"/>
<evidence type="ECO:0000313" key="13">
    <source>
        <dbReference type="EMBL" id="OLN32225.1"/>
    </source>
</evidence>
<dbReference type="GO" id="GO:0005829">
    <property type="term" value="C:cytosol"/>
    <property type="evidence" value="ECO:0007669"/>
    <property type="project" value="TreeGrafter"/>
</dbReference>
<protein>
    <recommendedName>
        <fullName evidence="3 11">Chorismate synthase</fullName>
        <shortName evidence="11">CS</shortName>
        <ecNumber evidence="3 11">4.2.3.5</ecNumber>
    </recommendedName>
    <alternativeName>
        <fullName evidence="11">5-enolpyruvylshikimate-3-phosphate phospholyase</fullName>
    </alternativeName>
</protein>
<accession>A0A1Q8QY48</accession>
<comment type="function">
    <text evidence="11">Catalyzes the anti-1,4-elimination of the C-3 phosphate and the C-6 proR hydrogen from 5-enolpyruvylshikimate-3-phosphate (EPSP) to yield chorismate, which is the branch point compound that serves as the starting substrate for the three terminal pathways of aromatic amino acid biosynthesis. This reaction introduces a second double bond into the aromatic ring system.</text>
</comment>
<dbReference type="InterPro" id="IPR035904">
    <property type="entry name" value="Chorismate_synth_AroC_sf"/>
</dbReference>
<dbReference type="NCBIfam" id="NF003793">
    <property type="entry name" value="PRK05382.1"/>
    <property type="match status" value="1"/>
</dbReference>
<dbReference type="Pfam" id="PF01264">
    <property type="entry name" value="Chorismate_synt"/>
    <property type="match status" value="1"/>
</dbReference>
<evidence type="ECO:0000256" key="4">
    <source>
        <dbReference type="ARBA" id="ARBA00022605"/>
    </source>
</evidence>
<dbReference type="CDD" id="cd07304">
    <property type="entry name" value="Chorismate_synthase"/>
    <property type="match status" value="1"/>
</dbReference>
<feature type="binding site" evidence="11">
    <location>
        <position position="39"/>
    </location>
    <ligand>
        <name>NADP(+)</name>
        <dbReference type="ChEBI" id="CHEBI:58349"/>
    </ligand>
</feature>
<evidence type="ECO:0000256" key="11">
    <source>
        <dbReference type="HAMAP-Rule" id="MF_00300"/>
    </source>
</evidence>
<evidence type="ECO:0000256" key="1">
    <source>
        <dbReference type="ARBA" id="ARBA00005044"/>
    </source>
</evidence>
<dbReference type="OrthoDB" id="9771806at2"/>
<dbReference type="Gene3D" id="3.60.150.10">
    <property type="entry name" value="Chorismate synthase AroC"/>
    <property type="match status" value="1"/>
</dbReference>
<evidence type="ECO:0000256" key="3">
    <source>
        <dbReference type="ARBA" id="ARBA00013036"/>
    </source>
</evidence>
<feature type="binding site" evidence="11">
    <location>
        <begin position="127"/>
        <end position="129"/>
    </location>
    <ligand>
        <name>FMN</name>
        <dbReference type="ChEBI" id="CHEBI:58210"/>
    </ligand>
</feature>
<dbReference type="PROSITE" id="PS00789">
    <property type="entry name" value="CHORISMATE_SYNTHASE_3"/>
    <property type="match status" value="1"/>
</dbReference>
<comment type="caution">
    <text evidence="13">The sequence shown here is derived from an EMBL/GenBank/DDBJ whole genome shotgun (WGS) entry which is preliminary data.</text>
</comment>
<keyword evidence="6 11" id="KW-0288">FMN</keyword>
<dbReference type="UniPathway" id="UPA00053">
    <property type="reaction ID" value="UER00090"/>
</dbReference>
<comment type="pathway">
    <text evidence="1 11 12">Metabolic intermediate biosynthesis; chorismate biosynthesis; chorismate from D-erythrose 4-phosphate and phosphoenolpyruvate: step 7/7.</text>
</comment>
<dbReference type="EMBL" id="MLBF01000010">
    <property type="protein sequence ID" value="OLN32225.1"/>
    <property type="molecule type" value="Genomic_DNA"/>
</dbReference>
<evidence type="ECO:0000256" key="12">
    <source>
        <dbReference type="RuleBase" id="RU000605"/>
    </source>
</evidence>
<dbReference type="Proteomes" id="UP000186102">
    <property type="component" value="Unassembled WGS sequence"/>
</dbReference>
<comment type="similarity">
    <text evidence="2 11 12">Belongs to the chorismate synthase family.</text>
</comment>
<keyword evidence="9 11" id="KW-0057">Aromatic amino acid biosynthesis</keyword>
<dbReference type="GO" id="GO:0008652">
    <property type="term" value="P:amino acid biosynthetic process"/>
    <property type="evidence" value="ECO:0007669"/>
    <property type="project" value="UniProtKB-KW"/>
</dbReference>
<dbReference type="PROSITE" id="PS00788">
    <property type="entry name" value="CHORISMATE_SYNTHASE_2"/>
    <property type="match status" value="1"/>
</dbReference>
<evidence type="ECO:0000256" key="9">
    <source>
        <dbReference type="ARBA" id="ARBA00023141"/>
    </source>
</evidence>
<dbReference type="PANTHER" id="PTHR21085:SF0">
    <property type="entry name" value="CHORISMATE SYNTHASE"/>
    <property type="match status" value="1"/>
</dbReference>
<evidence type="ECO:0000313" key="14">
    <source>
        <dbReference type="Proteomes" id="UP000186102"/>
    </source>
</evidence>
<evidence type="ECO:0000256" key="7">
    <source>
        <dbReference type="ARBA" id="ARBA00022827"/>
    </source>
</evidence>
<keyword evidence="4 11" id="KW-0028">Amino-acid biosynthesis</keyword>
<dbReference type="InterPro" id="IPR000453">
    <property type="entry name" value="Chorismate_synth"/>
</dbReference>
<keyword evidence="5 11" id="KW-0285">Flavoprotein</keyword>
<evidence type="ECO:0000256" key="8">
    <source>
        <dbReference type="ARBA" id="ARBA00022857"/>
    </source>
</evidence>
<dbReference type="NCBIfam" id="TIGR00033">
    <property type="entry name" value="aroC"/>
    <property type="match status" value="1"/>
</dbReference>
<keyword evidence="8 11" id="KW-0521">NADP</keyword>
<feature type="binding site" evidence="11">
    <location>
        <position position="331"/>
    </location>
    <ligand>
        <name>FMN</name>
        <dbReference type="ChEBI" id="CHEBI:58210"/>
    </ligand>
</feature>
<dbReference type="RefSeq" id="WP_075364510.1">
    <property type="nucleotide sequence ID" value="NZ_MLBF01000010.1"/>
</dbReference>
<keyword evidence="10 11" id="KW-0456">Lyase</keyword>
<comment type="subunit">
    <text evidence="11">Homotetramer.</text>
</comment>
<dbReference type="PANTHER" id="PTHR21085">
    <property type="entry name" value="CHORISMATE SYNTHASE"/>
    <property type="match status" value="1"/>
</dbReference>
<evidence type="ECO:0000256" key="6">
    <source>
        <dbReference type="ARBA" id="ARBA00022643"/>
    </source>
</evidence>
<gene>
    <name evidence="11" type="primary">aroC</name>
    <name evidence="13" type="ORF">DSOL_1831</name>
</gene>
<evidence type="ECO:0000256" key="5">
    <source>
        <dbReference type="ARBA" id="ARBA00022630"/>
    </source>
</evidence>